<accession>A0AAD4EHQ3</accession>
<organism evidence="2 3">
    <name type="scientific">Suillus fuscotomentosus</name>
    <dbReference type="NCBI Taxonomy" id="1912939"/>
    <lineage>
        <taxon>Eukaryota</taxon>
        <taxon>Fungi</taxon>
        <taxon>Dikarya</taxon>
        <taxon>Basidiomycota</taxon>
        <taxon>Agaricomycotina</taxon>
        <taxon>Agaricomycetes</taxon>
        <taxon>Agaricomycetidae</taxon>
        <taxon>Boletales</taxon>
        <taxon>Suillineae</taxon>
        <taxon>Suillaceae</taxon>
        <taxon>Suillus</taxon>
    </lineage>
</organism>
<evidence type="ECO:0000256" key="1">
    <source>
        <dbReference type="SAM" id="MobiDB-lite"/>
    </source>
</evidence>
<name>A0AAD4EHQ3_9AGAM</name>
<dbReference type="EMBL" id="JABBWK010000005">
    <property type="protein sequence ID" value="KAG1906276.1"/>
    <property type="molecule type" value="Genomic_DNA"/>
</dbReference>
<dbReference type="Proteomes" id="UP001195769">
    <property type="component" value="Unassembled WGS sequence"/>
</dbReference>
<reference evidence="2" key="1">
    <citation type="journal article" date="2020" name="New Phytol.">
        <title>Comparative genomics reveals dynamic genome evolution in host specialist ectomycorrhizal fungi.</title>
        <authorList>
            <person name="Lofgren L.A."/>
            <person name="Nguyen N.H."/>
            <person name="Vilgalys R."/>
            <person name="Ruytinx J."/>
            <person name="Liao H.L."/>
            <person name="Branco S."/>
            <person name="Kuo A."/>
            <person name="LaButti K."/>
            <person name="Lipzen A."/>
            <person name="Andreopoulos W."/>
            <person name="Pangilinan J."/>
            <person name="Riley R."/>
            <person name="Hundley H."/>
            <person name="Na H."/>
            <person name="Barry K."/>
            <person name="Grigoriev I.V."/>
            <person name="Stajich J.E."/>
            <person name="Kennedy P.G."/>
        </authorList>
    </citation>
    <scope>NUCLEOTIDE SEQUENCE</scope>
    <source>
        <strain evidence="2">FC203</strain>
    </source>
</reference>
<dbReference type="GeneID" id="64666548"/>
<dbReference type="AlphaFoldDB" id="A0AAD4EHQ3"/>
<protein>
    <submittedName>
        <fullName evidence="2">Uncharacterized protein</fullName>
    </submittedName>
</protein>
<feature type="region of interest" description="Disordered" evidence="1">
    <location>
        <begin position="1"/>
        <end position="28"/>
    </location>
</feature>
<proteinExistence type="predicted"/>
<keyword evidence="3" id="KW-1185">Reference proteome</keyword>
<comment type="caution">
    <text evidence="2">The sequence shown here is derived from an EMBL/GenBank/DDBJ whole genome shotgun (WGS) entry which is preliminary data.</text>
</comment>
<gene>
    <name evidence="2" type="ORF">F5891DRAFT_557129</name>
</gene>
<evidence type="ECO:0000313" key="2">
    <source>
        <dbReference type="EMBL" id="KAG1906276.1"/>
    </source>
</evidence>
<evidence type="ECO:0000313" key="3">
    <source>
        <dbReference type="Proteomes" id="UP001195769"/>
    </source>
</evidence>
<sequence length="348" mass="37377">MATGKTRSTSVGPGNSNIRVPTPTNRTRTSYRNTISLLLPRDEIIQQEYDVKDKESSIAFLEKSPFRQPGTPISNESLLLTILYITQYTGIPRIVVEGLRATVLLLEDNLNSNANAATPNIQQITESISASLSTQVAADLSSSLSAHVIAAISPHVASILTASETLKTNVDEIAKLKDIITENSKEDNGTASAAATRAEKAADAVLNSIADVKNVVESLNAPLSTTKPGTSKSYSEIVQQHTQTPAPVSAAVARAATRDRQILIDPVPGQTLFAPEATSSIIASKLKQAFSASQSDDTPEINIKATTRLRSGGIIVELTSIAAAKWIRRPENRLSITNCSRQHRHHQR</sequence>
<dbReference type="RefSeq" id="XP_041231851.1">
    <property type="nucleotide sequence ID" value="XM_041372250.1"/>
</dbReference>